<dbReference type="InterPro" id="IPR045079">
    <property type="entry name" value="Oxoprolinase-like"/>
</dbReference>
<evidence type="ECO:0000313" key="2">
    <source>
        <dbReference type="EMBL" id="VAX26490.1"/>
    </source>
</evidence>
<protein>
    <submittedName>
        <fullName evidence="2">5-oxoprolinase, HyuA-like domain / 5-oxoprolinase, HyuB-like domain</fullName>
        <ecNumber evidence="2">3.5.2.9</ecNumber>
    </submittedName>
</protein>
<dbReference type="PANTHER" id="PTHR11365">
    <property type="entry name" value="5-OXOPROLINASE RELATED"/>
    <property type="match status" value="1"/>
</dbReference>
<proteinExistence type="predicted"/>
<dbReference type="AlphaFoldDB" id="A0A3B1CV10"/>
<dbReference type="EMBL" id="UOGF01000014">
    <property type="protein sequence ID" value="VAX26490.1"/>
    <property type="molecule type" value="Genomic_DNA"/>
</dbReference>
<dbReference type="GO" id="GO:0005829">
    <property type="term" value="C:cytosol"/>
    <property type="evidence" value="ECO:0007669"/>
    <property type="project" value="TreeGrafter"/>
</dbReference>
<keyword evidence="2" id="KW-0378">Hydrolase</keyword>
<accession>A0A3B1CV10</accession>
<reference evidence="2" key="1">
    <citation type="submission" date="2018-06" db="EMBL/GenBank/DDBJ databases">
        <authorList>
            <person name="Zhirakovskaya E."/>
        </authorList>
    </citation>
    <scope>NUCLEOTIDE SEQUENCE</scope>
</reference>
<evidence type="ECO:0000259" key="1">
    <source>
        <dbReference type="Pfam" id="PF02538"/>
    </source>
</evidence>
<name>A0A3B1CV10_9ZZZZ</name>
<gene>
    <name evidence="2" type="ORF">MNBD_NITROSPIRAE01-1119</name>
</gene>
<dbReference type="GO" id="GO:0017168">
    <property type="term" value="F:5-oxoprolinase (ATP-hydrolyzing) activity"/>
    <property type="evidence" value="ECO:0007669"/>
    <property type="project" value="UniProtKB-EC"/>
</dbReference>
<dbReference type="EC" id="3.5.2.9" evidence="2"/>
<dbReference type="Pfam" id="PF02538">
    <property type="entry name" value="Hydantoinase_B"/>
    <property type="match status" value="1"/>
</dbReference>
<feature type="non-terminal residue" evidence="2">
    <location>
        <position position="1"/>
    </location>
</feature>
<dbReference type="GO" id="GO:0006749">
    <property type="term" value="P:glutathione metabolic process"/>
    <property type="evidence" value="ECO:0007669"/>
    <property type="project" value="TreeGrafter"/>
</dbReference>
<dbReference type="PANTHER" id="PTHR11365:SF23">
    <property type="entry name" value="HYPOTHETICAL 5-OXOPROLINASE (EUROFUNG)-RELATED"/>
    <property type="match status" value="1"/>
</dbReference>
<organism evidence="2">
    <name type="scientific">hydrothermal vent metagenome</name>
    <dbReference type="NCBI Taxonomy" id="652676"/>
    <lineage>
        <taxon>unclassified sequences</taxon>
        <taxon>metagenomes</taxon>
        <taxon>ecological metagenomes</taxon>
    </lineage>
</organism>
<feature type="domain" description="Hydantoinase B/oxoprolinase" evidence="1">
    <location>
        <begin position="2"/>
        <end position="239"/>
    </location>
</feature>
<sequence>SKQRADNFNTPKSVTQAAVLYVFRCLIDDDIPLNEGCLKAIDIIIPEGSMLAPKYPAAVVAGNVETSQAVTDALFGALGVMAASQGTMNNLTFGNAAHQYYETLCGGTGAGPYFQGTDAVHSHMTNSRLTDTEVLESRFPVRVEKFEIRQNSGGEGRFKGGNGVRREILFLEDMTLSLLSNRRKVPPFGLEGGKPGTLGKNWIQKADGTIIPLSGTDEIEVSLGDLFVIETPGGGGFGEAL</sequence>
<dbReference type="InterPro" id="IPR003692">
    <property type="entry name" value="Hydantoinase_B"/>
</dbReference>